<evidence type="ECO:0000256" key="2">
    <source>
        <dbReference type="ARBA" id="ARBA00022679"/>
    </source>
</evidence>
<dbReference type="Gene3D" id="3.90.550.10">
    <property type="entry name" value="Spore Coat Polysaccharide Biosynthesis Protein SpsA, Chain A"/>
    <property type="match status" value="1"/>
</dbReference>
<name>A0A174A7P1_9FIRM</name>
<dbReference type="GO" id="GO:0050501">
    <property type="term" value="F:hyaluronan synthase activity"/>
    <property type="evidence" value="ECO:0007669"/>
    <property type="project" value="UniProtKB-EC"/>
</dbReference>
<accession>A0A174A7P1</accession>
<evidence type="ECO:0000313" key="5">
    <source>
        <dbReference type="Proteomes" id="UP000095544"/>
    </source>
</evidence>
<dbReference type="EC" id="2.4.1.212" evidence="4"/>
<reference evidence="4 5" key="1">
    <citation type="submission" date="2015-09" db="EMBL/GenBank/DDBJ databases">
        <authorList>
            <consortium name="Pathogen Informatics"/>
        </authorList>
    </citation>
    <scope>NUCLEOTIDE SEQUENCE [LARGE SCALE GENOMIC DNA]</scope>
    <source>
        <strain evidence="4 5">2789STDY5834876</strain>
    </source>
</reference>
<evidence type="ECO:0000313" key="4">
    <source>
        <dbReference type="EMBL" id="CUN83879.1"/>
    </source>
</evidence>
<dbReference type="PANTHER" id="PTHR22916">
    <property type="entry name" value="GLYCOSYLTRANSFERASE"/>
    <property type="match status" value="1"/>
</dbReference>
<keyword evidence="2 4" id="KW-0808">Transferase</keyword>
<dbReference type="InterPro" id="IPR029044">
    <property type="entry name" value="Nucleotide-diphossugar_trans"/>
</dbReference>
<dbReference type="OrthoDB" id="1640114at2"/>
<feature type="domain" description="Glycosyltransferase 2-like" evidence="3">
    <location>
        <begin position="3"/>
        <end position="143"/>
    </location>
</feature>
<dbReference type="SUPFAM" id="SSF53448">
    <property type="entry name" value="Nucleotide-diphospho-sugar transferases"/>
    <property type="match status" value="1"/>
</dbReference>
<gene>
    <name evidence="4" type="primary">hyaD_2</name>
    <name evidence="4" type="ORF">ERS852491_00620</name>
</gene>
<dbReference type="InterPro" id="IPR001173">
    <property type="entry name" value="Glyco_trans_2-like"/>
</dbReference>
<evidence type="ECO:0000256" key="1">
    <source>
        <dbReference type="ARBA" id="ARBA00022676"/>
    </source>
</evidence>
<evidence type="ECO:0000259" key="3">
    <source>
        <dbReference type="Pfam" id="PF00535"/>
    </source>
</evidence>
<dbReference type="Pfam" id="PF00535">
    <property type="entry name" value="Glycos_transf_2"/>
    <property type="match status" value="1"/>
</dbReference>
<dbReference type="PANTHER" id="PTHR22916:SF51">
    <property type="entry name" value="GLYCOSYLTRANSFERASE EPSH-RELATED"/>
    <property type="match status" value="1"/>
</dbReference>
<dbReference type="Proteomes" id="UP000095544">
    <property type="component" value="Unassembled WGS sequence"/>
</dbReference>
<proteinExistence type="predicted"/>
<protein>
    <submittedName>
        <fullName evidence="4">Hyaluronan synthase</fullName>
        <ecNumber evidence="4">2.4.1.212</ecNumber>
    </submittedName>
</protein>
<dbReference type="CDD" id="cd00761">
    <property type="entry name" value="Glyco_tranf_GTA_type"/>
    <property type="match status" value="1"/>
</dbReference>
<keyword evidence="1 4" id="KW-0328">Glycosyltransferase</keyword>
<organism evidence="4 5">
    <name type="scientific">Faecalicatena contorta</name>
    <dbReference type="NCBI Taxonomy" id="39482"/>
    <lineage>
        <taxon>Bacteria</taxon>
        <taxon>Bacillati</taxon>
        <taxon>Bacillota</taxon>
        <taxon>Clostridia</taxon>
        <taxon>Lachnospirales</taxon>
        <taxon>Lachnospiraceae</taxon>
        <taxon>Faecalicatena</taxon>
    </lineage>
</organism>
<dbReference type="AlphaFoldDB" id="A0A174A7P1"/>
<dbReference type="RefSeq" id="WP_055150967.1">
    <property type="nucleotide sequence ID" value="NZ_CYZU01000004.1"/>
</dbReference>
<dbReference type="EMBL" id="CYZU01000004">
    <property type="protein sequence ID" value="CUN83879.1"/>
    <property type="molecule type" value="Genomic_DNA"/>
</dbReference>
<sequence length="339" mass="39472">MISVIVPVYGVEKYLERCVGSILSQTFQDFELILIDDGSPDRCGEMCDRYAGQDARIRVVHQENRGLSGARNTGLGLAAGEYITYIDSDDRIEPKYLEVLYNNAVEFQAKVSVCAYGLEWEHKSRQGQNKQNESRQNKNQGEEVFHTVVYTGRQAAEKIVKESARAMITAWGKLYHRDLKPLLVYPEGKTHEDEFVTYRVFYEAGRVAVSNQPLYRYLQRGGSIMNDGFREKRLDKIRALREAVTFFRDNNDWELERYARKRYLTNLQIAWYRTAKFLPDRKELGALLRAEWKLTYSTYKKEILECAGFMDRLSILVFSVSPHVYRVMAEVYLKLFPEV</sequence>
<dbReference type="STRING" id="39482.ERS852491_00620"/>